<dbReference type="Proteomes" id="UP000001626">
    <property type="component" value="Chromosome"/>
</dbReference>
<proteinExistence type="predicted"/>
<gene>
    <name evidence="1" type="ordered locus">Tthe_2276</name>
</gene>
<sequence length="72" mass="8569">MAHFYISIYKVMRMFRIEESEAYKMIIEKGIEKGEKEKSIKIAKKLLKEGMDIDRIAEITELSKEEIKKLMN</sequence>
<dbReference type="HOGENOM" id="CLU_190047_0_0_9"/>
<dbReference type="EMBL" id="CP002171">
    <property type="protein sequence ID" value="ADL69752.1"/>
    <property type="molecule type" value="Genomic_DNA"/>
</dbReference>
<protein>
    <recommendedName>
        <fullName evidence="3">Transposase</fullName>
    </recommendedName>
</protein>
<organism evidence="1 2">
    <name type="scientific">Thermoanaerobacterium thermosaccharolyticum (strain ATCC 7956 / DSM 571 / NCIMB 9385 / NCA 3814 / NCTC 13789 / WDCM 00135 / 2032)</name>
    <name type="common">Clostridium thermosaccharolyticum</name>
    <dbReference type="NCBI Taxonomy" id="580327"/>
    <lineage>
        <taxon>Bacteria</taxon>
        <taxon>Bacillati</taxon>
        <taxon>Bacillota</taxon>
        <taxon>Clostridia</taxon>
        <taxon>Thermoanaerobacterales</taxon>
        <taxon>Thermoanaerobacteraceae</taxon>
        <taxon>Thermoanaerobacterium</taxon>
    </lineage>
</organism>
<dbReference type="KEGG" id="ttm:Tthe_2276"/>
<evidence type="ECO:0000313" key="1">
    <source>
        <dbReference type="EMBL" id="ADL69752.1"/>
    </source>
</evidence>
<keyword evidence="2" id="KW-1185">Reference proteome</keyword>
<name>D9TQX2_THETC</name>
<dbReference type="eggNOG" id="COG5464">
    <property type="taxonomic scope" value="Bacteria"/>
</dbReference>
<accession>D9TQX2</accession>
<dbReference type="AlphaFoldDB" id="D9TQX2"/>
<reference evidence="1 2" key="1">
    <citation type="submission" date="2010-08" db="EMBL/GenBank/DDBJ databases">
        <title>Complete sequence of Thermoanaerobacterium thermosaccharolyticum DSM 571.</title>
        <authorList>
            <consortium name="US DOE Joint Genome Institute"/>
            <person name="Lucas S."/>
            <person name="Copeland A."/>
            <person name="Lapidus A."/>
            <person name="Cheng J.-F."/>
            <person name="Bruce D."/>
            <person name="Goodwin L."/>
            <person name="Pitluck S."/>
            <person name="Teshima H."/>
            <person name="Detter J.C."/>
            <person name="Han C."/>
            <person name="Tapia R."/>
            <person name="Land M."/>
            <person name="Hauser L."/>
            <person name="Chang Y.-J."/>
            <person name="Jeffries C."/>
            <person name="Kyrpides N."/>
            <person name="Ivanova N."/>
            <person name="Mikhailova N."/>
            <person name="Hemme C.L."/>
            <person name="Woyke T."/>
        </authorList>
    </citation>
    <scope>NUCLEOTIDE SEQUENCE [LARGE SCALE GENOMIC DNA]</scope>
    <source>
        <strain evidence="2">ATCC 7956 / DSM 571 / NCIMB 9385 / NCA 3814 / NCTC 13789 / WDCM 00135 / 2032</strain>
    </source>
</reference>
<evidence type="ECO:0008006" key="3">
    <source>
        <dbReference type="Google" id="ProtNLM"/>
    </source>
</evidence>
<evidence type="ECO:0000313" key="2">
    <source>
        <dbReference type="Proteomes" id="UP000001626"/>
    </source>
</evidence>
<dbReference type="STRING" id="580327.Tthe_2276"/>